<dbReference type="InterPro" id="IPR005642">
    <property type="entry name" value="LysO"/>
</dbReference>
<feature type="transmembrane region" description="Helical" evidence="1">
    <location>
        <begin position="5"/>
        <end position="20"/>
    </location>
</feature>
<keyword evidence="1" id="KW-0472">Membrane</keyword>
<keyword evidence="1" id="KW-0812">Transmembrane</keyword>
<proteinExistence type="predicted"/>
<dbReference type="GO" id="GO:0015661">
    <property type="term" value="F:L-lysine efflux transmembrane transporter activity"/>
    <property type="evidence" value="ECO:0007669"/>
    <property type="project" value="InterPro"/>
</dbReference>
<feature type="transmembrane region" description="Helical" evidence="1">
    <location>
        <begin position="235"/>
        <end position="255"/>
    </location>
</feature>
<feature type="transmembrane region" description="Helical" evidence="1">
    <location>
        <begin position="204"/>
        <end position="228"/>
    </location>
</feature>
<sequence>MYSGLLIILLPLTLGYLFRFKNKKILALTHRLLGVMVYIILFLMGTNLALLDNISTHLTEIFIYTMVFFCCTFAANLIALLLMDKLFPWKIAKRETNKPLSRLKMILSSLPLCGVLILGFLLGLTKWPFLSYAKHGTEITLICLLLLVGCHLRNSGMYLRQILINFRGATIAVIVATSALLGGILAAFLLGLPTKVGLAIAAGYGWYSLTGILLTDAYGPVIGSTAFFNDLMRELAAIMLIPIIINQFRSTALGICGSTSMDFTLPILQRSGGVSIVPAAIVHGFVLSLLTPLLIAFFT</sequence>
<gene>
    <name evidence="2" type="ORF">ARTV_1536</name>
</gene>
<protein>
    <recommendedName>
        <fullName evidence="3">Lysine exporter LysO</fullName>
    </recommendedName>
</protein>
<feature type="transmembrane region" description="Helical" evidence="1">
    <location>
        <begin position="275"/>
        <end position="298"/>
    </location>
</feature>
<dbReference type="AlphaFoldDB" id="A0A3B0M631"/>
<dbReference type="GO" id="GO:0005886">
    <property type="term" value="C:plasma membrane"/>
    <property type="evidence" value="ECO:0007669"/>
    <property type="project" value="TreeGrafter"/>
</dbReference>
<dbReference type="Pfam" id="PF03956">
    <property type="entry name" value="Lys_export"/>
    <property type="match status" value="1"/>
</dbReference>
<dbReference type="PANTHER" id="PTHR35804">
    <property type="entry name" value="LYSINE EXPORTER LYSO"/>
    <property type="match status" value="1"/>
</dbReference>
<feature type="transmembrane region" description="Helical" evidence="1">
    <location>
        <begin position="62"/>
        <end position="82"/>
    </location>
</feature>
<keyword evidence="1" id="KW-1133">Transmembrane helix</keyword>
<name>A0A3B0M631_9GAMM</name>
<dbReference type="EMBL" id="UFQR01000005">
    <property type="protein sequence ID" value="SSW95588.1"/>
    <property type="molecule type" value="Genomic_DNA"/>
</dbReference>
<accession>A0A3B0M631</accession>
<reference evidence="2" key="1">
    <citation type="submission" date="2018-04" db="EMBL/GenBank/DDBJ databases">
        <authorList>
            <person name="Go L.Y."/>
            <person name="Mitchell J.A."/>
        </authorList>
    </citation>
    <scope>NUCLEOTIDE SEQUENCE</scope>
    <source>
        <strain evidence="2">ARTV</strain>
    </source>
</reference>
<organism evidence="2">
    <name type="scientific">Arsenophonus endosymbiont of Trialeurodes vaporariorum</name>
    <dbReference type="NCBI Taxonomy" id="235567"/>
    <lineage>
        <taxon>Bacteria</taxon>
        <taxon>Pseudomonadati</taxon>
        <taxon>Pseudomonadota</taxon>
        <taxon>Gammaproteobacteria</taxon>
        <taxon>Enterobacterales</taxon>
        <taxon>Morganellaceae</taxon>
        <taxon>Arsenophonus</taxon>
    </lineage>
</organism>
<feature type="transmembrane region" description="Helical" evidence="1">
    <location>
        <begin position="32"/>
        <end position="50"/>
    </location>
</feature>
<evidence type="ECO:0000313" key="2">
    <source>
        <dbReference type="EMBL" id="SSW95588.1"/>
    </source>
</evidence>
<feature type="transmembrane region" description="Helical" evidence="1">
    <location>
        <begin position="129"/>
        <end position="148"/>
    </location>
</feature>
<evidence type="ECO:0008006" key="3">
    <source>
        <dbReference type="Google" id="ProtNLM"/>
    </source>
</evidence>
<dbReference type="PANTHER" id="PTHR35804:SF1">
    <property type="entry name" value="LYSINE EXPORTER LYSO"/>
    <property type="match status" value="1"/>
</dbReference>
<feature type="transmembrane region" description="Helical" evidence="1">
    <location>
        <begin position="103"/>
        <end position="123"/>
    </location>
</feature>
<evidence type="ECO:0000256" key="1">
    <source>
        <dbReference type="SAM" id="Phobius"/>
    </source>
</evidence>
<feature type="transmembrane region" description="Helical" evidence="1">
    <location>
        <begin position="169"/>
        <end position="192"/>
    </location>
</feature>